<evidence type="ECO:0000256" key="1">
    <source>
        <dbReference type="SAM" id="Phobius"/>
    </source>
</evidence>
<dbReference type="EMBL" id="CP035708">
    <property type="protein sequence ID" value="QEN02209.1"/>
    <property type="molecule type" value="Genomic_DNA"/>
</dbReference>
<sequence length="126" mass="13681">MLYALSPALVGGGFVFSRLDRIEGALLAVHLASPALIALVLAWSWNALRSDRLASAQILICAAALACAGQGSLYLKDVDFFFWPLLLMRLLRWGARRPALRESLLQAAILWTGIALTLATLSYPTL</sequence>
<feature type="transmembrane region" description="Helical" evidence="1">
    <location>
        <begin position="104"/>
        <end position="123"/>
    </location>
</feature>
<dbReference type="AlphaFoldDB" id="A0A5C1Q5M2"/>
<keyword evidence="1" id="KW-0472">Membrane</keyword>
<gene>
    <name evidence="2" type="ORF">EWH46_16540</name>
</gene>
<protein>
    <submittedName>
        <fullName evidence="2">Uncharacterized protein</fullName>
    </submittedName>
</protein>
<reference evidence="2 3" key="1">
    <citation type="submission" date="2019-02" db="EMBL/GenBank/DDBJ databases">
        <title>Complete Genome Sequence and Methylome Analysis of Sphaerotilus natans subsp. sulfidivorans D-507.</title>
        <authorList>
            <person name="Fomenkov A."/>
            <person name="Gridneva E."/>
            <person name="Smolyakov D."/>
            <person name="Dubinina G."/>
            <person name="Vincze T."/>
            <person name="Grabovich M."/>
            <person name="Roberts R.J."/>
        </authorList>
    </citation>
    <scope>NUCLEOTIDE SEQUENCE [LARGE SCALE GENOMIC DNA]</scope>
    <source>
        <strain evidence="2 3">D-507</strain>
    </source>
</reference>
<dbReference type="Proteomes" id="UP000323522">
    <property type="component" value="Chromosome"/>
</dbReference>
<evidence type="ECO:0000313" key="2">
    <source>
        <dbReference type="EMBL" id="QEN02209.1"/>
    </source>
</evidence>
<dbReference type="KEGG" id="snn:EWH46_16540"/>
<keyword evidence="1" id="KW-0812">Transmembrane</keyword>
<proteinExistence type="predicted"/>
<evidence type="ECO:0000313" key="3">
    <source>
        <dbReference type="Proteomes" id="UP000323522"/>
    </source>
</evidence>
<accession>A0A5C1Q5M2</accession>
<keyword evidence="1" id="KW-1133">Transmembrane helix</keyword>
<name>A0A5C1Q5M2_9BURK</name>
<organism evidence="2 3">
    <name type="scientific">Sphaerotilus sulfidivorans</name>
    <dbReference type="NCBI Taxonomy" id="639200"/>
    <lineage>
        <taxon>Bacteria</taxon>
        <taxon>Pseudomonadati</taxon>
        <taxon>Pseudomonadota</taxon>
        <taxon>Betaproteobacteria</taxon>
        <taxon>Burkholderiales</taxon>
        <taxon>Sphaerotilaceae</taxon>
        <taxon>Sphaerotilus</taxon>
    </lineage>
</organism>
<feature type="transmembrane region" description="Helical" evidence="1">
    <location>
        <begin position="24"/>
        <end position="44"/>
    </location>
</feature>
<feature type="transmembrane region" description="Helical" evidence="1">
    <location>
        <begin position="56"/>
        <end position="74"/>
    </location>
</feature>